<organism evidence="2 3">
    <name type="scientific">Paracoccus jeotgali</name>
    <dbReference type="NCBI Taxonomy" id="2065379"/>
    <lineage>
        <taxon>Bacteria</taxon>
        <taxon>Pseudomonadati</taxon>
        <taxon>Pseudomonadota</taxon>
        <taxon>Alphaproteobacteria</taxon>
        <taxon>Rhodobacterales</taxon>
        <taxon>Paracoccaceae</taxon>
        <taxon>Paracoccus</taxon>
    </lineage>
</organism>
<feature type="compositionally biased region" description="Polar residues" evidence="1">
    <location>
        <begin position="117"/>
        <end position="128"/>
    </location>
</feature>
<dbReference type="EMBL" id="CP025583">
    <property type="protein sequence ID" value="AUM72957.1"/>
    <property type="molecule type" value="Genomic_DNA"/>
</dbReference>
<proteinExistence type="predicted"/>
<evidence type="ECO:0000313" key="2">
    <source>
        <dbReference type="EMBL" id="AUM72957.1"/>
    </source>
</evidence>
<keyword evidence="3" id="KW-1185">Reference proteome</keyword>
<accession>A0A2K9MBD1</accession>
<dbReference type="RefSeq" id="WP_101498342.1">
    <property type="nucleotide sequence ID" value="NZ_CP025583.1"/>
</dbReference>
<dbReference type="OrthoDB" id="7585945at2"/>
<dbReference type="Proteomes" id="UP000234882">
    <property type="component" value="Chromosome"/>
</dbReference>
<protein>
    <submittedName>
        <fullName evidence="2">Uncharacterized protein</fullName>
    </submittedName>
</protein>
<feature type="compositionally biased region" description="Basic residues" evidence="1">
    <location>
        <begin position="135"/>
        <end position="145"/>
    </location>
</feature>
<name>A0A2K9MBD1_9RHOB</name>
<gene>
    <name evidence="2" type="ORF">CYR75_00330</name>
</gene>
<evidence type="ECO:0000256" key="1">
    <source>
        <dbReference type="SAM" id="MobiDB-lite"/>
    </source>
</evidence>
<dbReference type="KEGG" id="paru:CYR75_00330"/>
<evidence type="ECO:0000313" key="3">
    <source>
        <dbReference type="Proteomes" id="UP000234882"/>
    </source>
</evidence>
<feature type="region of interest" description="Disordered" evidence="1">
    <location>
        <begin position="111"/>
        <end position="145"/>
    </location>
</feature>
<sequence>MIHLNLSASARWIDLAPGLRLHVLPVTTAVMASARADSAMDDLSPDAPREVLAVAMAKAVARQVVIDWEGVGDEDGTPLAISPEGIDALIDIWPVFEAFQEQCLGPHLVLDAEKNGSAPSPNGTSAGATDTAKPARGRARTARQS</sequence>
<reference evidence="3" key="1">
    <citation type="submission" date="2017-12" db="EMBL/GenBank/DDBJ databases">
        <title>Genomic analysis of Paracoccus sp. CBA4604.</title>
        <authorList>
            <person name="Roh S.W."/>
            <person name="Kim J.Y."/>
            <person name="Kim J.S."/>
        </authorList>
    </citation>
    <scope>NUCLEOTIDE SEQUENCE [LARGE SCALE GENOMIC DNA]</scope>
    <source>
        <strain evidence="3">CBA4604</strain>
    </source>
</reference>
<dbReference type="AlphaFoldDB" id="A0A2K9MBD1"/>